<dbReference type="OrthoDB" id="9804822at2"/>
<dbReference type="Proteomes" id="UP000253772">
    <property type="component" value="Chromosome c2"/>
</dbReference>
<dbReference type="PANTHER" id="PTHR30086:SF20">
    <property type="entry name" value="ARGININE EXPORTER PROTEIN ARGO-RELATED"/>
    <property type="match status" value="1"/>
</dbReference>
<reference evidence="6 7" key="1">
    <citation type="submission" date="2019-03" db="EMBL/GenBank/DDBJ databases">
        <title>Comparative insights into the high quality Complete genome sequence of highly metal resistant Cupriavidus metallidurans strain BS1 isolated from a gold-copper mine.</title>
        <authorList>
            <person name="Mazhar H.S."/>
            <person name="Rensing C."/>
        </authorList>
    </citation>
    <scope>NUCLEOTIDE SEQUENCE [LARGE SCALE GENOMIC DNA]</scope>
    <source>
        <strain evidence="6 7">BS1</strain>
    </source>
</reference>
<evidence type="ECO:0000256" key="5">
    <source>
        <dbReference type="ARBA" id="ARBA00023136"/>
    </source>
</evidence>
<evidence type="ECO:0000256" key="4">
    <source>
        <dbReference type="ARBA" id="ARBA00022989"/>
    </source>
</evidence>
<protein>
    <submittedName>
        <fullName evidence="6">LysE family translocator</fullName>
    </submittedName>
</protein>
<dbReference type="PANTHER" id="PTHR30086">
    <property type="entry name" value="ARGININE EXPORTER PROTEIN ARGO"/>
    <property type="match status" value="1"/>
</dbReference>
<evidence type="ECO:0000313" key="7">
    <source>
        <dbReference type="Proteomes" id="UP000253772"/>
    </source>
</evidence>
<dbReference type="Pfam" id="PF01810">
    <property type="entry name" value="LysE"/>
    <property type="match status" value="1"/>
</dbReference>
<dbReference type="RefSeq" id="WP_024570829.1">
    <property type="nucleotide sequence ID" value="NZ_CP026544.1"/>
</dbReference>
<proteinExistence type="predicted"/>
<dbReference type="GO" id="GO:0015171">
    <property type="term" value="F:amino acid transmembrane transporter activity"/>
    <property type="evidence" value="ECO:0007669"/>
    <property type="project" value="TreeGrafter"/>
</dbReference>
<evidence type="ECO:0000256" key="3">
    <source>
        <dbReference type="ARBA" id="ARBA00022692"/>
    </source>
</evidence>
<organism evidence="6 7">
    <name type="scientific">Cupriavidus metallidurans</name>
    <dbReference type="NCBI Taxonomy" id="119219"/>
    <lineage>
        <taxon>Bacteria</taxon>
        <taxon>Pseudomonadati</taxon>
        <taxon>Pseudomonadota</taxon>
        <taxon>Betaproteobacteria</taxon>
        <taxon>Burkholderiales</taxon>
        <taxon>Burkholderiaceae</taxon>
        <taxon>Cupriavidus</taxon>
    </lineage>
</organism>
<comment type="subcellular location">
    <subcellularLocation>
        <location evidence="1">Cell membrane</location>
        <topology evidence="1">Multi-pass membrane protein</topology>
    </subcellularLocation>
</comment>
<accession>A0A2L0XCF7</accession>
<keyword evidence="4" id="KW-1133">Transmembrane helix</keyword>
<keyword evidence="3" id="KW-0812">Transmembrane</keyword>
<dbReference type="PIRSF" id="PIRSF006324">
    <property type="entry name" value="LeuE"/>
    <property type="match status" value="1"/>
</dbReference>
<keyword evidence="5" id="KW-0472">Membrane</keyword>
<dbReference type="GO" id="GO:0005886">
    <property type="term" value="C:plasma membrane"/>
    <property type="evidence" value="ECO:0007669"/>
    <property type="project" value="UniProtKB-SubCell"/>
</dbReference>
<dbReference type="InterPro" id="IPR001123">
    <property type="entry name" value="LeuE-type"/>
</dbReference>
<gene>
    <name evidence="6" type="ORF">DDF84_020680</name>
</gene>
<dbReference type="AlphaFoldDB" id="A0A2L0XCF7"/>
<evidence type="ECO:0000256" key="1">
    <source>
        <dbReference type="ARBA" id="ARBA00004651"/>
    </source>
</evidence>
<keyword evidence="2" id="KW-1003">Cell membrane</keyword>
<name>A0A2L0XCF7_9BURK</name>
<dbReference type="EMBL" id="CP037901">
    <property type="protein sequence ID" value="QBP12193.1"/>
    <property type="molecule type" value="Genomic_DNA"/>
</dbReference>
<sequence>MRTMYEFMAVGGLLAITPGPNMVYVMARSVSQGTRAGLTSLAGVMLGYMTYMLSAAFGISALFLAIPGAARLLAIAGAAYLLYMAWQMLKPGGRSPLQVQATRAERPRRLFTMGAMTSLLNPKLALVFLSILPQFIDYQAGGVLRQSLVLGLALTAAFASVNALVAISSGRAAAMMGSHPRWLLAQRLVAGGVLLLLGARMALEAAHWPALS</sequence>
<evidence type="ECO:0000256" key="2">
    <source>
        <dbReference type="ARBA" id="ARBA00022475"/>
    </source>
</evidence>
<evidence type="ECO:0000313" key="6">
    <source>
        <dbReference type="EMBL" id="QBP12193.1"/>
    </source>
</evidence>